<evidence type="ECO:0000313" key="1">
    <source>
        <dbReference type="EMBL" id="EPX59073.1"/>
    </source>
</evidence>
<name>S9QR36_CYSF2</name>
<dbReference type="EMBL" id="ANAH02000020">
    <property type="protein sequence ID" value="EPX59073.1"/>
    <property type="molecule type" value="Genomic_DNA"/>
</dbReference>
<reference evidence="1" key="1">
    <citation type="submission" date="2013-05" db="EMBL/GenBank/DDBJ databases">
        <title>Genome assembly of Cystobacter fuscus DSM 2262.</title>
        <authorList>
            <person name="Sharma G."/>
            <person name="Khatri I."/>
            <person name="Kaur C."/>
            <person name="Mayilraj S."/>
            <person name="Subramanian S."/>
        </authorList>
    </citation>
    <scope>NUCLEOTIDE SEQUENCE [LARGE SCALE GENOMIC DNA]</scope>
    <source>
        <strain evidence="1">DSM 2262</strain>
    </source>
</reference>
<sequence length="181" mass="19934">MVFQLGAAVGLRGMEARDMSDPAAHDLLAPGIQQLGETALQRLLLSRRGKTGPLVRGRSATLPLRAAPHASGHAHARIPARRIHRLDDVRIATERGGRPRTLVRLHHRRGMMGVLFLLRPRVSGGGCRSHGNMQDVFLAHGCTSYRWVPQQCGRSRRKTPGPWLPACPSDRLPFMKAMVPT</sequence>
<proteinExistence type="predicted"/>
<gene>
    <name evidence="1" type="ORF">D187_003450</name>
</gene>
<comment type="caution">
    <text evidence="1">The sequence shown here is derived from an EMBL/GenBank/DDBJ whole genome shotgun (WGS) entry which is preliminary data.</text>
</comment>
<dbReference type="Proteomes" id="UP000011682">
    <property type="component" value="Unassembled WGS sequence"/>
</dbReference>
<keyword evidence="2" id="KW-1185">Reference proteome</keyword>
<dbReference type="AlphaFoldDB" id="S9QR36"/>
<accession>S9QR36</accession>
<protein>
    <submittedName>
        <fullName evidence="1">Uncharacterized protein</fullName>
    </submittedName>
</protein>
<evidence type="ECO:0000313" key="2">
    <source>
        <dbReference type="Proteomes" id="UP000011682"/>
    </source>
</evidence>
<organism evidence="1 2">
    <name type="scientific">Cystobacter fuscus (strain ATCC 25194 / DSM 2262 / NBRC 100088 / M29)</name>
    <dbReference type="NCBI Taxonomy" id="1242864"/>
    <lineage>
        <taxon>Bacteria</taxon>
        <taxon>Pseudomonadati</taxon>
        <taxon>Myxococcota</taxon>
        <taxon>Myxococcia</taxon>
        <taxon>Myxococcales</taxon>
        <taxon>Cystobacterineae</taxon>
        <taxon>Archangiaceae</taxon>
        <taxon>Cystobacter</taxon>
    </lineage>
</organism>